<proteinExistence type="predicted"/>
<organism evidence="2 3">
    <name type="scientific">Batrachochytrium dendrobatidis (strain JEL423)</name>
    <dbReference type="NCBI Taxonomy" id="403673"/>
    <lineage>
        <taxon>Eukaryota</taxon>
        <taxon>Fungi</taxon>
        <taxon>Fungi incertae sedis</taxon>
        <taxon>Chytridiomycota</taxon>
        <taxon>Chytridiomycota incertae sedis</taxon>
        <taxon>Chytridiomycetes</taxon>
        <taxon>Rhizophydiales</taxon>
        <taxon>Rhizophydiales incertae sedis</taxon>
        <taxon>Batrachochytrium</taxon>
    </lineage>
</organism>
<accession>A0A177W8K9</accession>
<feature type="compositionally biased region" description="Low complexity" evidence="1">
    <location>
        <begin position="104"/>
        <end position="115"/>
    </location>
</feature>
<reference evidence="2 3" key="2">
    <citation type="submission" date="2016-05" db="EMBL/GenBank/DDBJ databases">
        <title>Lineage-specific infection strategies underlie the spectrum of fungal disease in amphibians.</title>
        <authorList>
            <person name="Cuomo C.A."/>
            <person name="Farrer R.A."/>
            <person name="James T."/>
            <person name="Longcore J."/>
            <person name="Birren B."/>
        </authorList>
    </citation>
    <scope>NUCLEOTIDE SEQUENCE [LARGE SCALE GENOMIC DNA]</scope>
    <source>
        <strain evidence="2 3">JEL423</strain>
    </source>
</reference>
<dbReference type="VEuPathDB" id="FungiDB:BDEG_20594"/>
<sequence>MHRSSSQRVHPTWYVTKNEPTQSQIICPTLTTVSHDRIFRSGSFEPLRWWLHQPDYLLEETVVQPFQKACNSVASVKTKSISRSRHSDLFEPSEARYPSTAHTSNSSPSYPSSRSIRSLRTGSYTSVPTIVVYGVPPISAEAEERQALHHVVFSATTFPIRLPDPSITATLLSLRYSDITQSIRGKISLLIPPSSCLRSSQPYDNATEVSNPCSDTNLDTSNATATPIPITDLAVRIQYRIDATVSSESVTTVLDSHVSASTASIPKPLISTKTKSGNSHLHPDHAHTCMIDFAFPFEKGFIMDLYTAMRASGIDTTVDHFELDGCVSFIIDIVSKQLLQEPEQRLSQDSKDSRAKRLDQKANLISEASMATVDFEVDFVFAKNPVLTNLMIWNGQWLNIHCTFLLEIDFGFSTR</sequence>
<reference evidence="2 3" key="1">
    <citation type="submission" date="2006-10" db="EMBL/GenBank/DDBJ databases">
        <title>The Genome Sequence of Batrachochytrium dendrobatidis JEL423.</title>
        <authorList>
            <consortium name="The Broad Institute Genome Sequencing Platform"/>
            <person name="Birren B."/>
            <person name="Lander E."/>
            <person name="Galagan J."/>
            <person name="Cuomo C."/>
            <person name="Devon K."/>
            <person name="Jaffe D."/>
            <person name="Butler J."/>
            <person name="Alvarez P."/>
            <person name="Gnerre S."/>
            <person name="Grabherr M."/>
            <person name="Kleber M."/>
            <person name="Mauceli E."/>
            <person name="Brockman W."/>
            <person name="Young S."/>
            <person name="LaButti K."/>
            <person name="Sykes S."/>
            <person name="DeCaprio D."/>
            <person name="Crawford M."/>
            <person name="Koehrsen M."/>
            <person name="Engels R."/>
            <person name="Montgomery P."/>
            <person name="Pearson M."/>
            <person name="Howarth C."/>
            <person name="Larson L."/>
            <person name="White J."/>
            <person name="O'Leary S."/>
            <person name="Kodira C."/>
            <person name="Zeng Q."/>
            <person name="Yandava C."/>
            <person name="Alvarado L."/>
            <person name="Longcore J."/>
            <person name="James T."/>
        </authorList>
    </citation>
    <scope>NUCLEOTIDE SEQUENCE [LARGE SCALE GENOMIC DNA]</scope>
    <source>
        <strain evidence="2 3">JEL423</strain>
    </source>
</reference>
<feature type="region of interest" description="Disordered" evidence="1">
    <location>
        <begin position="85"/>
        <end position="115"/>
    </location>
</feature>
<evidence type="ECO:0000313" key="3">
    <source>
        <dbReference type="Proteomes" id="UP000077115"/>
    </source>
</evidence>
<protein>
    <submittedName>
        <fullName evidence="2">Uncharacterized protein</fullName>
    </submittedName>
</protein>
<name>A0A177W8K9_BATDL</name>
<dbReference type="OrthoDB" id="10616761at2759"/>
<dbReference type="Proteomes" id="UP000077115">
    <property type="component" value="Unassembled WGS sequence"/>
</dbReference>
<dbReference type="EMBL" id="DS022300">
    <property type="protein sequence ID" value="OAJ36419.1"/>
    <property type="molecule type" value="Genomic_DNA"/>
</dbReference>
<evidence type="ECO:0000256" key="1">
    <source>
        <dbReference type="SAM" id="MobiDB-lite"/>
    </source>
</evidence>
<evidence type="ECO:0000313" key="2">
    <source>
        <dbReference type="EMBL" id="OAJ36419.1"/>
    </source>
</evidence>
<dbReference type="AlphaFoldDB" id="A0A177W8K9"/>
<gene>
    <name evidence="2" type="ORF">BDEG_20594</name>
</gene>